<feature type="compositionally biased region" description="Basic residues" evidence="9">
    <location>
        <begin position="654"/>
        <end position="667"/>
    </location>
</feature>
<feature type="domain" description="RNA-binding protein AU-1/Ribonuclease E/G" evidence="10">
    <location>
        <begin position="248"/>
        <end position="518"/>
    </location>
</feature>
<organism evidence="12 13">
    <name type="scientific">Qipengyuania gelatinilytica</name>
    <dbReference type="NCBI Taxonomy" id="2867231"/>
    <lineage>
        <taxon>Bacteria</taxon>
        <taxon>Pseudomonadati</taxon>
        <taxon>Pseudomonadota</taxon>
        <taxon>Alphaproteobacteria</taxon>
        <taxon>Sphingomonadales</taxon>
        <taxon>Erythrobacteraceae</taxon>
        <taxon>Qipengyuania</taxon>
    </lineage>
</organism>
<keyword evidence="1 8" id="KW-0963">Cytoplasm</keyword>
<feature type="compositionally biased region" description="Acidic residues" evidence="9">
    <location>
        <begin position="628"/>
        <end position="650"/>
    </location>
</feature>
<keyword evidence="4 8" id="KW-0255">Endonuclease</keyword>
<evidence type="ECO:0000313" key="12">
    <source>
        <dbReference type="EMBL" id="QZD95330.1"/>
    </source>
</evidence>
<keyword evidence="8" id="KW-0819">tRNA processing</keyword>
<feature type="region of interest" description="Required for zinc-mediated homotetramerization and catalytic activity" evidence="8">
    <location>
        <begin position="531"/>
        <end position="534"/>
    </location>
</feature>
<evidence type="ECO:0000256" key="9">
    <source>
        <dbReference type="SAM" id="MobiDB-lite"/>
    </source>
</evidence>
<evidence type="ECO:0000256" key="2">
    <source>
        <dbReference type="ARBA" id="ARBA00022722"/>
    </source>
</evidence>
<evidence type="ECO:0000256" key="8">
    <source>
        <dbReference type="HAMAP-Rule" id="MF_00970"/>
    </source>
</evidence>
<sequence length="906" mass="101075">MATRMLIDARHQEETRVAVLKGNRIEEFDFESADKRQIKGNIYLAKVTRVEPSLQAAFVDFGGNRHGFLAFSEIHPDYYQIPKEDREALLAAEAEVAEEEQRLRAEEEERGEMPGDEYDAEDESAEALAEDLAEDGLEEVDTSDKDEVATIEEGQLDGDEDEEDDDSDDSEEDDADSKPQGRGRRGRGRRQGKGRTRAKEVDEARAKRMALRRKYKIQDVIQRRQVLLVQVVKEERGNKGAALTTYLSLAGRYTVLMPNSSHGGGISRKINSASDRKRLKQVVSDLSLPKTMGLIVRTAGLSRTKTEIKRDFDYLARLWDEIREKTLGSAAPALIHSDSDLIKRAIRDIYNRDIEEVVVEGEEGYKSAKAFMKMLMPSHARRVKQYADPVPLFQRYGAEDQLKAMYDPVVQLKSGGYLVINPTEALVSIDINSGRSTKEHNIEQTALHTNLEAAKEIARQLRLRDMAGLVVIDFIDQEHHSNTRKVERAMKDALKSDRARIQVGRISSFGLMEMSRQRLRTGVLEATTRECPHCDGTGLVRTASSAGLSALRLIEEEAAKGKGTRIRLAASTEAAVYLLNEKRQELMEIESLYGVSVEVVPEGEDEGAKMAVSSHGPKPKDAPKFETLVDDSDDEEEDDDIETSEEDEDDDRPRKKRRRRRGGRGRNKNREGGDDQDDASDDADEETSDEEDDGEDKPKKRRRRGGRRRGGRGRGRGNGGEVTAEDAEKLEEVSQQVEEDMAVVAGPDDSPETAEAAAEEKPKKRAPRRKKKADEAPADDKATDEAEEGPKPKRTRKKKADTEATPEEATEEAPKPKRTRKKKVEAEPAEAETETETTEEAPKPKRTRKKKAPAADSAEVAEQVKEDMAVVAGPDKAAQTAEAETTSEDGAAGKAKRGWWQRTFGE</sequence>
<feature type="binding site" evidence="8">
    <location>
        <position position="473"/>
    </location>
    <ligand>
        <name>Mg(2+)</name>
        <dbReference type="ChEBI" id="CHEBI:18420"/>
        <note>catalytic</note>
    </ligand>
</feature>
<keyword evidence="6 8" id="KW-0460">Magnesium</keyword>
<feature type="compositionally biased region" description="Acidic residues" evidence="9">
    <location>
        <begin position="154"/>
        <end position="175"/>
    </location>
</feature>
<evidence type="ECO:0000259" key="11">
    <source>
        <dbReference type="Pfam" id="PF20833"/>
    </source>
</evidence>
<keyword evidence="13" id="KW-1185">Reference proteome</keyword>
<comment type="function">
    <text evidence="8">Endoribonuclease that plays a central role in RNA processing and decay. Required for the maturation of 5S and 16S rRNAs and the majority of tRNAs. Also involved in the degradation of most mRNAs.</text>
</comment>
<evidence type="ECO:0000256" key="7">
    <source>
        <dbReference type="ARBA" id="ARBA00022884"/>
    </source>
</evidence>
<evidence type="ECO:0000259" key="10">
    <source>
        <dbReference type="Pfam" id="PF10150"/>
    </source>
</evidence>
<keyword evidence="8" id="KW-0997">Cell inner membrane</keyword>
<feature type="binding site" evidence="8">
    <location>
        <position position="531"/>
    </location>
    <ligand>
        <name>Zn(2+)</name>
        <dbReference type="ChEBI" id="CHEBI:29105"/>
        <note>ligand shared between dimeric partners</note>
    </ligand>
</feature>
<keyword evidence="2 8" id="KW-0540">Nuclease</keyword>
<accession>A0ABX9A235</accession>
<dbReference type="Gene3D" id="3.40.1260.20">
    <property type="entry name" value="Ribonuclease E, catalytic domain"/>
    <property type="match status" value="1"/>
</dbReference>
<feature type="compositionally biased region" description="Acidic residues" evidence="9">
    <location>
        <begin position="114"/>
        <end position="141"/>
    </location>
</feature>
<comment type="cofactor">
    <cofactor evidence="8">
        <name>Zn(2+)</name>
        <dbReference type="ChEBI" id="CHEBI:29105"/>
    </cofactor>
    <text evidence="8">Binds 2 Zn(2+) ions per homotetramer.</text>
</comment>
<dbReference type="PANTHER" id="PTHR30001:SF1">
    <property type="entry name" value="RIBONUCLEASE E_G-LIKE PROTEIN, CHLOROPLASTIC"/>
    <property type="match status" value="1"/>
</dbReference>
<keyword evidence="8" id="KW-0699">rRNA-binding</keyword>
<comment type="catalytic activity">
    <reaction evidence="8">
        <text>Endonucleolytic cleavage of single-stranded RNA in A- and U-rich regions.</text>
        <dbReference type="EC" id="3.1.26.12"/>
    </reaction>
</comment>
<dbReference type="EC" id="3.1.26.12" evidence="8"/>
<feature type="compositionally biased region" description="Basic residues" evidence="9">
    <location>
        <begin position="181"/>
        <end position="196"/>
    </location>
</feature>
<dbReference type="SUPFAM" id="SSF50249">
    <property type="entry name" value="Nucleic acid-binding proteins"/>
    <property type="match status" value="1"/>
</dbReference>
<evidence type="ECO:0000256" key="6">
    <source>
        <dbReference type="ARBA" id="ARBA00022842"/>
    </source>
</evidence>
<comment type="subunit">
    <text evidence="8">Homotetramer formed by a dimer of dimers.</text>
</comment>
<dbReference type="InterPro" id="IPR048583">
    <property type="entry name" value="RNase_E_G_thioredoxin-like"/>
</dbReference>
<feature type="compositionally biased region" description="Acidic residues" evidence="9">
    <location>
        <begin position="827"/>
        <end position="839"/>
    </location>
</feature>
<keyword evidence="5 8" id="KW-0378">Hydrolase</keyword>
<dbReference type="InterPro" id="IPR004659">
    <property type="entry name" value="RNase_E/G"/>
</dbReference>
<keyword evidence="8" id="KW-0820">tRNA-binding</keyword>
<dbReference type="InterPro" id="IPR019307">
    <property type="entry name" value="RNA-bd_AU-1/RNase_E/G"/>
</dbReference>
<dbReference type="NCBIfam" id="TIGR00757">
    <property type="entry name" value="RNaseEG"/>
    <property type="match status" value="1"/>
</dbReference>
<reference evidence="12 13" key="1">
    <citation type="submission" date="2021-08" db="EMBL/GenBank/DDBJ databases">
        <title>Comparative Genomics Analysis of the Genus Qipengyuania Reveals Extensive Genetic Diversity and Metabolic Versatility, Including the Description of Fifteen Novel Species.</title>
        <authorList>
            <person name="Liu Y."/>
        </authorList>
    </citation>
    <scope>NUCLEOTIDE SEQUENCE [LARGE SCALE GENOMIC DNA]</scope>
    <source>
        <strain evidence="12 13">1NDH1</strain>
    </source>
</reference>
<dbReference type="HAMAP" id="MF_00970">
    <property type="entry name" value="RNase_E"/>
    <property type="match status" value="1"/>
</dbReference>
<gene>
    <name evidence="8" type="primary">rne</name>
    <name evidence="12" type="ORF">K3136_00965</name>
</gene>
<name>A0ABX9A235_9SPHN</name>
<evidence type="ECO:0000313" key="13">
    <source>
        <dbReference type="Proteomes" id="UP000824321"/>
    </source>
</evidence>
<dbReference type="Pfam" id="PF10150">
    <property type="entry name" value="RNase_E_G"/>
    <property type="match status" value="1"/>
</dbReference>
<feature type="domain" description="RNase E/G thioredoxin-like" evidence="11">
    <location>
        <begin position="531"/>
        <end position="612"/>
    </location>
</feature>
<dbReference type="Pfam" id="PF20833">
    <property type="entry name" value="RNase_E_G_Thio"/>
    <property type="match status" value="1"/>
</dbReference>
<proteinExistence type="inferred from homology"/>
<dbReference type="Gene3D" id="2.40.50.140">
    <property type="entry name" value="Nucleic acid-binding proteins"/>
    <property type="match status" value="1"/>
</dbReference>
<keyword evidence="8" id="KW-0472">Membrane</keyword>
<dbReference type="PANTHER" id="PTHR30001">
    <property type="entry name" value="RIBONUCLEASE"/>
    <property type="match status" value="1"/>
</dbReference>
<dbReference type="EMBL" id="CP081294">
    <property type="protein sequence ID" value="QZD95330.1"/>
    <property type="molecule type" value="Genomic_DNA"/>
</dbReference>
<protein>
    <recommendedName>
        <fullName evidence="8">Ribonuclease E</fullName>
        <shortName evidence="8">RNase E</shortName>
        <ecNumber evidence="8">3.1.26.12</ecNumber>
    </recommendedName>
</protein>
<feature type="binding site" evidence="8">
    <location>
        <position position="430"/>
    </location>
    <ligand>
        <name>Mg(2+)</name>
        <dbReference type="ChEBI" id="CHEBI:18420"/>
        <note>catalytic</note>
    </ligand>
</feature>
<feature type="compositionally biased region" description="Basic and acidic residues" evidence="9">
    <location>
        <begin position="99"/>
        <end position="113"/>
    </location>
</feature>
<dbReference type="RefSeq" id="WP_221431070.1">
    <property type="nucleotide sequence ID" value="NZ_CP081294.1"/>
</dbReference>
<comment type="cofactor">
    <cofactor evidence="8">
        <name>Mg(2+)</name>
        <dbReference type="ChEBI" id="CHEBI:18420"/>
    </cofactor>
    <text evidence="8">Binds 1 Mg(2+) ion per subunit.</text>
</comment>
<evidence type="ECO:0000256" key="1">
    <source>
        <dbReference type="ARBA" id="ARBA00022490"/>
    </source>
</evidence>
<evidence type="ECO:0000256" key="4">
    <source>
        <dbReference type="ARBA" id="ARBA00022759"/>
    </source>
</evidence>
<comment type="subcellular location">
    <subcellularLocation>
        <location evidence="8">Cytoplasm</location>
    </subcellularLocation>
    <subcellularLocation>
        <location evidence="8">Cell inner membrane</location>
        <topology evidence="8">Peripheral membrane protein</topology>
        <orientation evidence="8">Cytoplasmic side</orientation>
    </subcellularLocation>
</comment>
<comment type="similarity">
    <text evidence="8">Belongs to the RNase E/G family. RNase E subfamily.</text>
</comment>
<evidence type="ECO:0000256" key="5">
    <source>
        <dbReference type="ARBA" id="ARBA00022801"/>
    </source>
</evidence>
<feature type="compositionally biased region" description="Basic and acidic residues" evidence="9">
    <location>
        <begin position="772"/>
        <end position="791"/>
    </location>
</feature>
<dbReference type="InterPro" id="IPR028878">
    <property type="entry name" value="RNase_E"/>
</dbReference>
<keyword evidence="8" id="KW-0698">rRNA processing</keyword>
<dbReference type="Proteomes" id="UP000824321">
    <property type="component" value="Chromosome"/>
</dbReference>
<keyword evidence="3 8" id="KW-0479">Metal-binding</keyword>
<dbReference type="CDD" id="cd04453">
    <property type="entry name" value="S1_RNase_E"/>
    <property type="match status" value="1"/>
</dbReference>
<feature type="region of interest" description="Disordered" evidence="9">
    <location>
        <begin position="95"/>
        <end position="204"/>
    </location>
</feature>
<feature type="compositionally biased region" description="Acidic residues" evidence="9">
    <location>
        <begin position="674"/>
        <end position="695"/>
    </location>
</feature>
<keyword evidence="8" id="KW-1003">Cell membrane</keyword>
<feature type="binding site" evidence="8">
    <location>
        <position position="534"/>
    </location>
    <ligand>
        <name>Zn(2+)</name>
        <dbReference type="ChEBI" id="CHEBI:29105"/>
        <note>ligand shared between dimeric partners</note>
    </ligand>
</feature>
<keyword evidence="8" id="KW-0862">Zinc</keyword>
<dbReference type="InterPro" id="IPR012340">
    <property type="entry name" value="NA-bd_OB-fold"/>
</dbReference>
<feature type="region of interest" description="Disordered" evidence="9">
    <location>
        <begin position="606"/>
        <end position="906"/>
    </location>
</feature>
<feature type="compositionally biased region" description="Basic residues" evidence="9">
    <location>
        <begin position="699"/>
        <end position="715"/>
    </location>
</feature>
<keyword evidence="7 8" id="KW-0694">RNA-binding</keyword>
<evidence type="ECO:0000256" key="3">
    <source>
        <dbReference type="ARBA" id="ARBA00022723"/>
    </source>
</evidence>